<evidence type="ECO:0000256" key="1">
    <source>
        <dbReference type="SAM" id="MobiDB-lite"/>
    </source>
</evidence>
<feature type="region of interest" description="Disordered" evidence="1">
    <location>
        <begin position="284"/>
        <end position="421"/>
    </location>
</feature>
<dbReference type="Proteomes" id="UP000245340">
    <property type="component" value="Unplaced"/>
</dbReference>
<gene>
    <name evidence="3" type="primary">LOC101362112</name>
</gene>
<accession>A0A9B0LJU3</accession>
<sequence length="421" mass="47077">MSTLIGGALHGKKGTLKDGSQENNLLLKVVNINSGHKMVAMRHIRIMKEKVGVISGQVVVQNPFRRSTALIRGLRCCWGCEFRAVRARRSSSSVGGAACVAVKNIVPSSTVWYHCLDSCFEASSFTHYWFYTVEVNINTAGLSLSSRLGGGGPHQWPRRGGSGAMAEVAGPTGESKGTEVKTQQATEKTLTALPRQGLRSVLKVSQLLLRAITEHKGLTLAALKKELGNAGYEMRRKCCRHSGDALWSEVKGTLLRVSSSDASGYFRVWKIPKPKRRPGRLRLEEGVRSSRRTLPGPWSPRRRCTHRRAAKKAREVWRRSTKVNTRGRKIRPRAKDSVRSRAREEVRAKGMDEGRGRTKKEDIRPRTREKRPGPKPREEKKQDPVKPVKRTIQKTALVKTDRHSSSQGKTHDLRAARTKTY</sequence>
<feature type="compositionally biased region" description="Basic and acidic residues" evidence="1">
    <location>
        <begin position="333"/>
        <end position="386"/>
    </location>
</feature>
<feature type="compositionally biased region" description="Basic residues" evidence="1">
    <location>
        <begin position="319"/>
        <end position="332"/>
    </location>
</feature>
<evidence type="ECO:0000313" key="2">
    <source>
        <dbReference type="Proteomes" id="UP000245340"/>
    </source>
</evidence>
<organism evidence="2 3">
    <name type="scientific">Odobenus rosmarus divergens</name>
    <name type="common">Pacific walrus</name>
    <dbReference type="NCBI Taxonomy" id="9708"/>
    <lineage>
        <taxon>Eukaryota</taxon>
        <taxon>Metazoa</taxon>
        <taxon>Chordata</taxon>
        <taxon>Craniata</taxon>
        <taxon>Vertebrata</taxon>
        <taxon>Euteleostomi</taxon>
        <taxon>Mammalia</taxon>
        <taxon>Eutheria</taxon>
        <taxon>Laurasiatheria</taxon>
        <taxon>Carnivora</taxon>
        <taxon>Caniformia</taxon>
        <taxon>Pinnipedia</taxon>
        <taxon>Odobenidae</taxon>
        <taxon>Odobenus</taxon>
    </lineage>
</organism>
<keyword evidence="2" id="KW-1185">Reference proteome</keyword>
<dbReference type="RefSeq" id="XP_004396074.1">
    <property type="nucleotide sequence ID" value="XM_004396017.1"/>
</dbReference>
<evidence type="ECO:0000313" key="3">
    <source>
        <dbReference type="RefSeq" id="XP_004396074.1"/>
    </source>
</evidence>
<name>A0A9B0LJU3_ODORO</name>
<dbReference type="AlphaFoldDB" id="A0A9B0LJU3"/>
<feature type="compositionally biased region" description="Basic residues" evidence="1">
    <location>
        <begin position="300"/>
        <end position="311"/>
    </location>
</feature>
<protein>
    <submittedName>
        <fullName evidence="3">Testis-specific H1 histone-like</fullName>
    </submittedName>
</protein>
<reference evidence="3" key="1">
    <citation type="submission" date="2025-08" db="UniProtKB">
        <authorList>
            <consortium name="RefSeq"/>
        </authorList>
    </citation>
    <scope>IDENTIFICATION</scope>
</reference>
<feature type="compositionally biased region" description="Basic and acidic residues" evidence="1">
    <location>
        <begin position="399"/>
        <end position="415"/>
    </location>
</feature>
<proteinExistence type="predicted"/>
<feature type="region of interest" description="Disordered" evidence="1">
    <location>
        <begin position="153"/>
        <end position="181"/>
    </location>
</feature>